<evidence type="ECO:0000313" key="21">
    <source>
        <dbReference type="Proteomes" id="UP000322899"/>
    </source>
</evidence>
<keyword evidence="13 16" id="KW-0472">Membrane</keyword>
<feature type="transmembrane region" description="Helical" evidence="16">
    <location>
        <begin position="21"/>
        <end position="42"/>
    </location>
</feature>
<keyword evidence="9" id="KW-0378">Hydrolase</keyword>
<dbReference type="GO" id="GO:0005787">
    <property type="term" value="C:signal peptidase complex"/>
    <property type="evidence" value="ECO:0007669"/>
    <property type="project" value="TreeGrafter"/>
</dbReference>
<dbReference type="EC" id="3.4.21.89" evidence="4"/>
<evidence type="ECO:0000256" key="7">
    <source>
        <dbReference type="ARBA" id="ARBA00022670"/>
    </source>
</evidence>
<evidence type="ECO:0000256" key="5">
    <source>
        <dbReference type="ARBA" id="ARBA00019685"/>
    </source>
</evidence>
<dbReference type="SUPFAM" id="SSF51306">
    <property type="entry name" value="LexA/Signal peptidase"/>
    <property type="match status" value="1"/>
</dbReference>
<evidence type="ECO:0000256" key="12">
    <source>
        <dbReference type="ARBA" id="ARBA00022989"/>
    </source>
</evidence>
<dbReference type="Proteomes" id="UP000324907">
    <property type="component" value="Unassembled WGS sequence"/>
</dbReference>
<dbReference type="InterPro" id="IPR015927">
    <property type="entry name" value="Peptidase_S24_S26A/B/C"/>
</dbReference>
<dbReference type="InterPro" id="IPR019533">
    <property type="entry name" value="Peptidase_S26"/>
</dbReference>
<dbReference type="PROSITE" id="PS00501">
    <property type="entry name" value="SPASE_I_1"/>
    <property type="match status" value="1"/>
</dbReference>
<dbReference type="Pfam" id="PF00717">
    <property type="entry name" value="Peptidase_S24"/>
    <property type="match status" value="1"/>
</dbReference>
<evidence type="ECO:0000256" key="16">
    <source>
        <dbReference type="SAM" id="Phobius"/>
    </source>
</evidence>
<dbReference type="NCBIfam" id="TIGR02228">
    <property type="entry name" value="sigpep_I_arch"/>
    <property type="match status" value="1"/>
</dbReference>
<dbReference type="AlphaFoldDB" id="A0A5A8CI87"/>
<evidence type="ECO:0000256" key="1">
    <source>
        <dbReference type="ARBA" id="ARBA00000677"/>
    </source>
</evidence>
<evidence type="ECO:0000256" key="6">
    <source>
        <dbReference type="ARBA" id="ARBA00021755"/>
    </source>
</evidence>
<dbReference type="EMBL" id="VLTO01000020">
    <property type="protein sequence ID" value="KAA0174702.1"/>
    <property type="molecule type" value="Genomic_DNA"/>
</dbReference>
<accession>A0A5A8CI87</accession>
<gene>
    <name evidence="20" type="ORF">FNF27_03825</name>
    <name evidence="19" type="ORF">FNF28_06868</name>
    <name evidence="18" type="ORF">FNF29_03765</name>
</gene>
<feature type="domain" description="Peptidase S24/S26A/S26B/S26C" evidence="17">
    <location>
        <begin position="45"/>
        <end position="102"/>
    </location>
</feature>
<dbReference type="EMBL" id="VLTL01000193">
    <property type="protein sequence ID" value="KAA0153979.1"/>
    <property type="molecule type" value="Genomic_DNA"/>
</dbReference>
<evidence type="ECO:0000313" key="23">
    <source>
        <dbReference type="Proteomes" id="UP000324907"/>
    </source>
</evidence>
<dbReference type="GO" id="GO:0006465">
    <property type="term" value="P:signal peptide processing"/>
    <property type="evidence" value="ECO:0007669"/>
    <property type="project" value="InterPro"/>
</dbReference>
<evidence type="ECO:0000313" key="18">
    <source>
        <dbReference type="EMBL" id="KAA0152538.1"/>
    </source>
</evidence>
<reference evidence="21 22" key="1">
    <citation type="submission" date="2019-07" db="EMBL/GenBank/DDBJ databases">
        <title>Genomes of Cafeteria roenbergensis.</title>
        <authorList>
            <person name="Fischer M.G."/>
            <person name="Hackl T."/>
            <person name="Roman M."/>
        </authorList>
    </citation>
    <scope>NUCLEOTIDE SEQUENCE [LARGE SCALE GENOMIC DNA]</scope>
    <source>
        <strain evidence="18 22">BVI</strain>
        <strain evidence="20 21">E4-10P</strain>
        <strain evidence="19 23">RCC970-E3</strain>
    </source>
</reference>
<evidence type="ECO:0000256" key="13">
    <source>
        <dbReference type="ARBA" id="ARBA00023136"/>
    </source>
</evidence>
<evidence type="ECO:0000256" key="8">
    <source>
        <dbReference type="ARBA" id="ARBA00022692"/>
    </source>
</evidence>
<evidence type="ECO:0000256" key="10">
    <source>
        <dbReference type="ARBA" id="ARBA00022824"/>
    </source>
</evidence>
<dbReference type="PRINTS" id="PR00728">
    <property type="entry name" value="SIGNALPTASE"/>
</dbReference>
<keyword evidence="10" id="KW-0256">Endoplasmic reticulum</keyword>
<dbReference type="InterPro" id="IPR001733">
    <property type="entry name" value="Peptidase_S26B"/>
</dbReference>
<dbReference type="CDD" id="cd06530">
    <property type="entry name" value="S26_SPase_I"/>
    <property type="match status" value="1"/>
</dbReference>
<evidence type="ECO:0000256" key="15">
    <source>
        <dbReference type="ARBA" id="ARBA00045533"/>
    </source>
</evidence>
<evidence type="ECO:0000256" key="9">
    <source>
        <dbReference type="ARBA" id="ARBA00022801"/>
    </source>
</evidence>
<keyword evidence="12 16" id="KW-1133">Transmembrane helix</keyword>
<comment type="subcellular location">
    <subcellularLocation>
        <location evidence="2">Endoplasmic reticulum membrane</location>
        <topology evidence="2">Single-pass type II membrane protein</topology>
    </subcellularLocation>
</comment>
<evidence type="ECO:0000256" key="14">
    <source>
        <dbReference type="ARBA" id="ARBA00033305"/>
    </source>
</evidence>
<evidence type="ECO:0000259" key="17">
    <source>
        <dbReference type="Pfam" id="PF00717"/>
    </source>
</evidence>
<dbReference type="OrthoDB" id="10257561at2759"/>
<dbReference type="InterPro" id="IPR036286">
    <property type="entry name" value="LexA/Signal_pep-like_sf"/>
</dbReference>
<organism evidence="18 22">
    <name type="scientific">Cafeteria roenbergensis</name>
    <name type="common">Marine flagellate</name>
    <dbReference type="NCBI Taxonomy" id="33653"/>
    <lineage>
        <taxon>Eukaryota</taxon>
        <taxon>Sar</taxon>
        <taxon>Stramenopiles</taxon>
        <taxon>Bigyra</taxon>
        <taxon>Opalozoa</taxon>
        <taxon>Bicosoecida</taxon>
        <taxon>Cafeteriaceae</taxon>
        <taxon>Cafeteria</taxon>
    </lineage>
</organism>
<dbReference type="GO" id="GO:0009003">
    <property type="term" value="F:signal peptidase activity"/>
    <property type="evidence" value="ECO:0007669"/>
    <property type="project" value="UniProtKB-EC"/>
</dbReference>
<name>A0A5A8CI87_CAFRO</name>
<dbReference type="GO" id="GO:0004252">
    <property type="term" value="F:serine-type endopeptidase activity"/>
    <property type="evidence" value="ECO:0007669"/>
    <property type="project" value="InterPro"/>
</dbReference>
<dbReference type="Proteomes" id="UP000322899">
    <property type="component" value="Unassembled WGS sequence"/>
</dbReference>
<evidence type="ECO:0000256" key="11">
    <source>
        <dbReference type="ARBA" id="ARBA00022968"/>
    </source>
</evidence>
<evidence type="ECO:0000313" key="22">
    <source>
        <dbReference type="Proteomes" id="UP000323011"/>
    </source>
</evidence>
<dbReference type="EMBL" id="VLTN01000020">
    <property type="protein sequence ID" value="KAA0152538.1"/>
    <property type="molecule type" value="Genomic_DNA"/>
</dbReference>
<evidence type="ECO:0000256" key="2">
    <source>
        <dbReference type="ARBA" id="ARBA00004648"/>
    </source>
</evidence>
<comment type="catalytic activity">
    <reaction evidence="1">
        <text>Cleavage of hydrophobic, N-terminal signal or leader sequences from secreted and periplasmic proteins.</text>
        <dbReference type="EC" id="3.4.21.89"/>
    </reaction>
</comment>
<evidence type="ECO:0000313" key="20">
    <source>
        <dbReference type="EMBL" id="KAA0174702.1"/>
    </source>
</evidence>
<dbReference type="PANTHER" id="PTHR10806:SF6">
    <property type="entry name" value="SIGNAL PEPTIDASE COMPLEX CATALYTIC SUBUNIT SEC11"/>
    <property type="match status" value="1"/>
</dbReference>
<evidence type="ECO:0000256" key="3">
    <source>
        <dbReference type="ARBA" id="ARBA00011035"/>
    </source>
</evidence>
<sequence length="184" mass="20398">MHYVKRELQSLRGLLRQPRQLAFQVLNLAMIAMSALMLWRGLIVFTGSESPIVVVLSGSMEPAFYKGDILFLNNDPPPIEVGEIVVFKIEGKDVPIVHRIVESNFLANGTEAYLTKGDNNPMDDRQGMLYAEGQVWLQRRHMLGRAVGALPFVGHVTILLNEYPAAKVILVGLMGLLVISSKEG</sequence>
<dbReference type="PANTHER" id="PTHR10806">
    <property type="entry name" value="SIGNAL PEPTIDASE COMPLEX CATALYTIC SUBUNIT SEC11"/>
    <property type="match status" value="1"/>
</dbReference>
<comment type="caution">
    <text evidence="18">The sequence shown here is derived from an EMBL/GenBank/DDBJ whole genome shotgun (WGS) entry which is preliminary data.</text>
</comment>
<evidence type="ECO:0000256" key="4">
    <source>
        <dbReference type="ARBA" id="ARBA00013208"/>
    </source>
</evidence>
<keyword evidence="8 16" id="KW-0812">Transmembrane</keyword>
<dbReference type="Proteomes" id="UP000323011">
    <property type="component" value="Unassembled WGS sequence"/>
</dbReference>
<keyword evidence="7" id="KW-0645">Protease</keyword>
<comment type="similarity">
    <text evidence="3">Belongs to the peptidase S26B family.</text>
</comment>
<comment type="function">
    <text evidence="15">Catalytic component of the signal peptidase complex (SPC) which catalyzes the cleavage of N-terminal signal sequences from nascent proteins as they are translocated into the lumen of the endoplasmic reticulum. Specifically cleaves N-terminal signal peptides that contain a hydrophobic alpha-helix (h-region) shorter than 18-20 amino acids.</text>
</comment>
<dbReference type="InterPro" id="IPR019756">
    <property type="entry name" value="Pept_S26A_signal_pept_1_Ser-AS"/>
</dbReference>
<proteinExistence type="inferred from homology"/>
<evidence type="ECO:0000313" key="19">
    <source>
        <dbReference type="EMBL" id="KAA0153979.1"/>
    </source>
</evidence>
<dbReference type="OMA" id="GSMEPFM"/>
<keyword evidence="22" id="KW-1185">Reference proteome</keyword>
<keyword evidence="11" id="KW-0735">Signal-anchor</keyword>
<protein>
    <recommendedName>
        <fullName evidence="5">Signal peptidase complex catalytic subunit SEC11</fullName>
        <ecNumber evidence="4">3.4.21.89</ecNumber>
    </recommendedName>
    <alternativeName>
        <fullName evidence="14">Signal peptidase I</fullName>
    </alternativeName>
    <alternativeName>
        <fullName evidence="6">Signal peptidase complex catalytic subunit sec11</fullName>
    </alternativeName>
</protein>